<keyword evidence="1" id="KW-0812">Transmembrane</keyword>
<dbReference type="RefSeq" id="WP_073586548.1">
    <property type="nucleotide sequence ID" value="NZ_AP024897.1"/>
</dbReference>
<reference evidence="3" key="1">
    <citation type="submission" date="2016-12" db="EMBL/GenBank/DDBJ databases">
        <authorList>
            <person name="Rodrigo-Torres L."/>
            <person name="Arahal R.D."/>
            <person name="Lucena T."/>
        </authorList>
    </citation>
    <scope>NUCLEOTIDE SEQUENCE [LARGE SCALE GENOMIC DNA]</scope>
</reference>
<keyword evidence="1" id="KW-0472">Membrane</keyword>
<gene>
    <name evidence="2" type="ORF">VQ7734_04900</name>
</gene>
<dbReference type="STRING" id="1117707.VQ7734_04900"/>
<evidence type="ECO:0000313" key="3">
    <source>
        <dbReference type="Proteomes" id="UP000184600"/>
    </source>
</evidence>
<keyword evidence="3" id="KW-1185">Reference proteome</keyword>
<name>A0A1M7Z2J7_9VIBR</name>
<organism evidence="2 3">
    <name type="scientific">Vibrio quintilis</name>
    <dbReference type="NCBI Taxonomy" id="1117707"/>
    <lineage>
        <taxon>Bacteria</taxon>
        <taxon>Pseudomonadati</taxon>
        <taxon>Pseudomonadota</taxon>
        <taxon>Gammaproteobacteria</taxon>
        <taxon>Vibrionales</taxon>
        <taxon>Vibrionaceae</taxon>
        <taxon>Vibrio</taxon>
    </lineage>
</organism>
<dbReference type="AlphaFoldDB" id="A0A1M7Z2J7"/>
<sequence length="214" mass="24987">MIFINTAIDEGFWSIFGAVVGAFLGALFGFFTLLFNERRTTSKLSDSLYKEAEFISSYMKDFFISVVSEYKRSKIFHEKGESFSGPSNIDFNTINTIFMELYKTNKIPSVEHRKFIHNIKYQWEMVNAYDIDRVKLIKTNAFYLVDRAKCLDIIYSLVTVLYYFDLFCTNKESFKFDESDFLLQANYIFNKLEIDGDKIINVINKQLTGMKGLS</sequence>
<accession>A0A1M7Z2J7</accession>
<dbReference type="Proteomes" id="UP000184600">
    <property type="component" value="Unassembled WGS sequence"/>
</dbReference>
<keyword evidence="1" id="KW-1133">Transmembrane helix</keyword>
<protein>
    <submittedName>
        <fullName evidence="2">Uncharacterized protein</fullName>
    </submittedName>
</protein>
<evidence type="ECO:0000256" key="1">
    <source>
        <dbReference type="SAM" id="Phobius"/>
    </source>
</evidence>
<feature type="transmembrane region" description="Helical" evidence="1">
    <location>
        <begin position="12"/>
        <end position="35"/>
    </location>
</feature>
<dbReference type="OrthoDB" id="5918497at2"/>
<evidence type="ECO:0000313" key="2">
    <source>
        <dbReference type="EMBL" id="SHO59123.1"/>
    </source>
</evidence>
<proteinExistence type="predicted"/>
<dbReference type="EMBL" id="FRFG01000098">
    <property type="protein sequence ID" value="SHO59123.1"/>
    <property type="molecule type" value="Genomic_DNA"/>
</dbReference>